<dbReference type="InterPro" id="IPR023210">
    <property type="entry name" value="NADP_OxRdtase_dom"/>
</dbReference>
<dbReference type="SUPFAM" id="SSF51430">
    <property type="entry name" value="NAD(P)-linked oxidoreductase"/>
    <property type="match status" value="1"/>
</dbReference>
<protein>
    <submittedName>
        <fullName evidence="3">Aldo/keto reductase</fullName>
    </submittedName>
</protein>
<dbReference type="Pfam" id="PF00248">
    <property type="entry name" value="Aldo_ket_red"/>
    <property type="match status" value="1"/>
</dbReference>
<dbReference type="CDD" id="cd19081">
    <property type="entry name" value="AKR_AKR9C1"/>
    <property type="match status" value="1"/>
</dbReference>
<dbReference type="PANTHER" id="PTHR43364:SF6">
    <property type="entry name" value="OXIDOREDUCTASE-RELATED"/>
    <property type="match status" value="1"/>
</dbReference>
<evidence type="ECO:0000313" key="4">
    <source>
        <dbReference type="Proteomes" id="UP001214530"/>
    </source>
</evidence>
<keyword evidence="1" id="KW-0560">Oxidoreductase</keyword>
<dbReference type="AlphaFoldDB" id="A0AAJ6B829"/>
<dbReference type="Gene3D" id="3.20.20.100">
    <property type="entry name" value="NADP-dependent oxidoreductase domain"/>
    <property type="match status" value="1"/>
</dbReference>
<name>A0AAJ6B829_9SPHI</name>
<evidence type="ECO:0000256" key="1">
    <source>
        <dbReference type="ARBA" id="ARBA00023002"/>
    </source>
</evidence>
<evidence type="ECO:0000313" key="3">
    <source>
        <dbReference type="EMBL" id="WEK20910.1"/>
    </source>
</evidence>
<dbReference type="InterPro" id="IPR020471">
    <property type="entry name" value="AKR"/>
</dbReference>
<accession>A0AAJ6B829</accession>
<dbReference type="EMBL" id="CP119313">
    <property type="protein sequence ID" value="WEK20910.1"/>
    <property type="molecule type" value="Genomic_DNA"/>
</dbReference>
<dbReference type="Proteomes" id="UP001214530">
    <property type="component" value="Chromosome"/>
</dbReference>
<dbReference type="FunFam" id="3.20.20.100:FF:000004">
    <property type="entry name" value="Oxidoreductase, aldo/keto reductase"/>
    <property type="match status" value="1"/>
</dbReference>
<dbReference type="InterPro" id="IPR050523">
    <property type="entry name" value="AKR_Detox_Biosynth"/>
</dbReference>
<evidence type="ECO:0000259" key="2">
    <source>
        <dbReference type="Pfam" id="PF00248"/>
    </source>
</evidence>
<reference evidence="3" key="1">
    <citation type="submission" date="2023-03" db="EMBL/GenBank/DDBJ databases">
        <title>Andean soil-derived lignocellulolytic bacterial consortium as a source of novel taxa and putative plastic-active enzymes.</title>
        <authorList>
            <person name="Diaz-Garcia L."/>
            <person name="Chuvochina M."/>
            <person name="Feuerriegel G."/>
            <person name="Bunk B."/>
            <person name="Sproer C."/>
            <person name="Streit W.R."/>
            <person name="Rodriguez L.M."/>
            <person name="Overmann J."/>
            <person name="Jimenez D.J."/>
        </authorList>
    </citation>
    <scope>NUCLEOTIDE SEQUENCE</scope>
    <source>
        <strain evidence="3">MAG 3858</strain>
    </source>
</reference>
<dbReference type="GO" id="GO:0005829">
    <property type="term" value="C:cytosol"/>
    <property type="evidence" value="ECO:0007669"/>
    <property type="project" value="TreeGrafter"/>
</dbReference>
<gene>
    <name evidence="3" type="ORF">P0Y49_07140</name>
</gene>
<dbReference type="GO" id="GO:0016491">
    <property type="term" value="F:oxidoreductase activity"/>
    <property type="evidence" value="ECO:0007669"/>
    <property type="project" value="UniProtKB-KW"/>
</dbReference>
<sequence length="316" mass="35575">MKKRKLGNTDIEIAPLIFGGNVFGWTADENKSFRLLDLFFENGFNCVDTADGYSYWVPGNKGGESETIIGNWLRKTGKRKDMIIATKVGWEMGPEKRGLSKKYILTEVETSLKRLQTDYIDLYQSHIDDLNAPIDETLEAYEQLIKEGKVRSIGASNFSANRLEESLLISKQRNLPEYKTFQPKYNLYDREFEAEYSEVVKKYNLSVITYASLGSGFLSGKYQSEKDFSKSPRGGGMAKYLNEKGFAILKSLKDLTAKYNCSHASVALAWLIQNPLVTAPIVSATSESQLNELMKSTKINLSKEDIELLNKAGTSE</sequence>
<dbReference type="InterPro" id="IPR036812">
    <property type="entry name" value="NAD(P)_OxRdtase_dom_sf"/>
</dbReference>
<organism evidence="3 4">
    <name type="scientific">Candidatus Pedobacter colombiensis</name>
    <dbReference type="NCBI Taxonomy" id="3121371"/>
    <lineage>
        <taxon>Bacteria</taxon>
        <taxon>Pseudomonadati</taxon>
        <taxon>Bacteroidota</taxon>
        <taxon>Sphingobacteriia</taxon>
        <taxon>Sphingobacteriales</taxon>
        <taxon>Sphingobacteriaceae</taxon>
        <taxon>Pedobacter</taxon>
    </lineage>
</organism>
<proteinExistence type="predicted"/>
<dbReference type="PANTHER" id="PTHR43364">
    <property type="entry name" value="NADH-SPECIFIC METHYLGLYOXAL REDUCTASE-RELATED"/>
    <property type="match status" value="1"/>
</dbReference>
<dbReference type="PRINTS" id="PR00069">
    <property type="entry name" value="ALDKETRDTASE"/>
</dbReference>
<feature type="domain" description="NADP-dependent oxidoreductase" evidence="2">
    <location>
        <begin position="15"/>
        <end position="311"/>
    </location>
</feature>